<dbReference type="PANTHER" id="PTHR24379:SF121">
    <property type="entry name" value="C2H2-TYPE DOMAIN-CONTAINING PROTEIN"/>
    <property type="match status" value="1"/>
</dbReference>
<dbReference type="FunFam" id="3.30.160.60:FF:000100">
    <property type="entry name" value="Zinc finger 45-like"/>
    <property type="match status" value="1"/>
</dbReference>
<feature type="domain" description="C2H2-type" evidence="7">
    <location>
        <begin position="225"/>
        <end position="247"/>
    </location>
</feature>
<keyword evidence="4" id="KW-0862">Zinc</keyword>
<dbReference type="Gene3D" id="3.30.160.60">
    <property type="entry name" value="Classic Zinc Finger"/>
    <property type="match status" value="3"/>
</dbReference>
<sequence>MDPFSVSEHGMSGSGAHTGSGSSPSPDLLHDEHLQQLHQSIQQQQQQLHQQLTSGNSTINDLIGMLPQTAALSALVSKSSSSSVADLSLSHDASHGMSPLHPSLSGYRSDSHSHLSTPASPIYSRHAASTAGPSHPSLSHQNSSQPHDSRHSDSGISSIAYTRQGDSYICSLCGKVVVSKAAITRHIQLTHEKKKPFECNICHRRFGYKNILLEHQNIHFGIKPYACTMCDKRFAARSNLFQHRLLHMKPFCCYICNKRFDRDEQLQRHLKLHPTTNILSCSQCPFTATNVEALNQHLQESHKLLTYDTRRHSSSFDSDSGDPPSQAIMSLPSPTLTSPDKSPGHHLSLNMDSDAMRRIDSICSQLASRGQGLQGSDGFQVKQEPLSPGGVKYRRQSSNFPPASPSSRDHHFNHGSPTSTIGNSSLVSAPSRGSNQRLPPFSATLGRSYSNPSEAEQGSPLSVIAGHKDLSQISYTDSHVSKFHTGMNAARFQQPNRRTNSVGSMSPLGTIRQGGCTSEHVRSIADSTSNLSEFFSTLQGLVHRSQEIPELHVKISRPKVTKDVGTQYNSTSLQGELPSLEDLLIYYESQGRLYRCQHCRISFEERGLYFLHKSLHGELSPWQCSICLKICADRNDFHLHFVNQQHRPEQLMF</sequence>
<feature type="domain" description="C2H2-type" evidence="7">
    <location>
        <begin position="168"/>
        <end position="196"/>
    </location>
</feature>
<dbReference type="InterPro" id="IPR036236">
    <property type="entry name" value="Znf_C2H2_sf"/>
</dbReference>
<evidence type="ECO:0000256" key="2">
    <source>
        <dbReference type="ARBA" id="ARBA00022737"/>
    </source>
</evidence>
<evidence type="ECO:0000256" key="6">
    <source>
        <dbReference type="SAM" id="MobiDB-lite"/>
    </source>
</evidence>
<evidence type="ECO:0000256" key="5">
    <source>
        <dbReference type="PROSITE-ProRule" id="PRU00042"/>
    </source>
</evidence>
<keyword evidence="3 5" id="KW-0863">Zinc-finger</keyword>
<protein>
    <recommendedName>
        <fullName evidence="7">C2H2-type domain-containing protein</fullName>
    </recommendedName>
</protein>
<accession>A0A8S3ZKH4</accession>
<feature type="domain" description="C2H2-type" evidence="7">
    <location>
        <begin position="197"/>
        <end position="224"/>
    </location>
</feature>
<feature type="region of interest" description="Disordered" evidence="6">
    <location>
        <begin position="310"/>
        <end position="349"/>
    </location>
</feature>
<dbReference type="Pfam" id="PF12874">
    <property type="entry name" value="zf-met"/>
    <property type="match status" value="1"/>
</dbReference>
<dbReference type="PROSITE" id="PS50157">
    <property type="entry name" value="ZINC_FINGER_C2H2_2"/>
    <property type="match status" value="5"/>
</dbReference>
<dbReference type="EMBL" id="CAJHNH020002779">
    <property type="protein sequence ID" value="CAG5127746.1"/>
    <property type="molecule type" value="Genomic_DNA"/>
</dbReference>
<feature type="compositionally biased region" description="Polar residues" evidence="6">
    <location>
        <begin position="493"/>
        <end position="504"/>
    </location>
</feature>
<name>A0A8S3ZKH4_9EUPU</name>
<evidence type="ECO:0000259" key="7">
    <source>
        <dbReference type="PROSITE" id="PS50157"/>
    </source>
</evidence>
<feature type="region of interest" description="Disordered" evidence="6">
    <location>
        <begin position="368"/>
        <end position="459"/>
    </location>
</feature>
<proteinExistence type="predicted"/>
<evidence type="ECO:0000256" key="3">
    <source>
        <dbReference type="ARBA" id="ARBA00022771"/>
    </source>
</evidence>
<keyword evidence="2" id="KW-0677">Repeat</keyword>
<dbReference type="SUPFAM" id="SSF57667">
    <property type="entry name" value="beta-beta-alpha zinc fingers"/>
    <property type="match status" value="4"/>
</dbReference>
<dbReference type="InterPro" id="IPR013087">
    <property type="entry name" value="Znf_C2H2_type"/>
</dbReference>
<keyword evidence="1" id="KW-0479">Metal-binding</keyword>
<dbReference type="OrthoDB" id="6077919at2759"/>
<keyword evidence="9" id="KW-1185">Reference proteome</keyword>
<dbReference type="PROSITE" id="PS00028">
    <property type="entry name" value="ZINC_FINGER_C2H2_1"/>
    <property type="match status" value="5"/>
</dbReference>
<dbReference type="Pfam" id="PF00096">
    <property type="entry name" value="zf-C2H2"/>
    <property type="match status" value="2"/>
</dbReference>
<dbReference type="Proteomes" id="UP000678393">
    <property type="component" value="Unassembled WGS sequence"/>
</dbReference>
<organism evidence="8 9">
    <name type="scientific">Candidula unifasciata</name>
    <dbReference type="NCBI Taxonomy" id="100452"/>
    <lineage>
        <taxon>Eukaryota</taxon>
        <taxon>Metazoa</taxon>
        <taxon>Spiralia</taxon>
        <taxon>Lophotrochozoa</taxon>
        <taxon>Mollusca</taxon>
        <taxon>Gastropoda</taxon>
        <taxon>Heterobranchia</taxon>
        <taxon>Euthyneura</taxon>
        <taxon>Panpulmonata</taxon>
        <taxon>Eupulmonata</taxon>
        <taxon>Stylommatophora</taxon>
        <taxon>Helicina</taxon>
        <taxon>Helicoidea</taxon>
        <taxon>Geomitridae</taxon>
        <taxon>Candidula</taxon>
    </lineage>
</organism>
<dbReference type="PANTHER" id="PTHR24379">
    <property type="entry name" value="KRAB AND ZINC FINGER DOMAIN-CONTAINING"/>
    <property type="match status" value="1"/>
</dbReference>
<feature type="region of interest" description="Disordered" evidence="6">
    <location>
        <begin position="1"/>
        <end position="29"/>
    </location>
</feature>
<feature type="compositionally biased region" description="Low complexity" evidence="6">
    <location>
        <begin position="315"/>
        <end position="325"/>
    </location>
</feature>
<feature type="domain" description="C2H2-type" evidence="7">
    <location>
        <begin position="594"/>
        <end position="621"/>
    </location>
</feature>
<comment type="caution">
    <text evidence="8">The sequence shown here is derived from an EMBL/GenBank/DDBJ whole genome shotgun (WGS) entry which is preliminary data.</text>
</comment>
<feature type="domain" description="C2H2-type" evidence="7">
    <location>
        <begin position="251"/>
        <end position="273"/>
    </location>
</feature>
<feature type="region of interest" description="Disordered" evidence="6">
    <location>
        <begin position="493"/>
        <end position="514"/>
    </location>
</feature>
<evidence type="ECO:0000256" key="1">
    <source>
        <dbReference type="ARBA" id="ARBA00022723"/>
    </source>
</evidence>
<evidence type="ECO:0000313" key="9">
    <source>
        <dbReference type="Proteomes" id="UP000678393"/>
    </source>
</evidence>
<evidence type="ECO:0000256" key="4">
    <source>
        <dbReference type="ARBA" id="ARBA00022833"/>
    </source>
</evidence>
<feature type="compositionally biased region" description="Polar residues" evidence="6">
    <location>
        <begin position="445"/>
        <end position="459"/>
    </location>
</feature>
<dbReference type="SMART" id="SM00355">
    <property type="entry name" value="ZnF_C2H2"/>
    <property type="match status" value="7"/>
</dbReference>
<evidence type="ECO:0000313" key="8">
    <source>
        <dbReference type="EMBL" id="CAG5127746.1"/>
    </source>
</evidence>
<reference evidence="8" key="1">
    <citation type="submission" date="2021-04" db="EMBL/GenBank/DDBJ databases">
        <authorList>
            <consortium name="Molecular Ecology Group"/>
        </authorList>
    </citation>
    <scope>NUCLEOTIDE SEQUENCE</scope>
</reference>
<feature type="compositionally biased region" description="Polar residues" evidence="6">
    <location>
        <begin position="415"/>
        <end position="437"/>
    </location>
</feature>
<gene>
    <name evidence="8" type="ORF">CUNI_LOCUS13304</name>
</gene>
<dbReference type="AlphaFoldDB" id="A0A8S3ZKH4"/>
<feature type="region of interest" description="Disordered" evidence="6">
    <location>
        <begin position="91"/>
        <end position="155"/>
    </location>
</feature>
<dbReference type="GO" id="GO:0008270">
    <property type="term" value="F:zinc ion binding"/>
    <property type="evidence" value="ECO:0007669"/>
    <property type="project" value="UniProtKB-KW"/>
</dbReference>
<feature type="compositionally biased region" description="Polar residues" evidence="6">
    <location>
        <begin position="136"/>
        <end position="146"/>
    </location>
</feature>